<evidence type="ECO:0000256" key="3">
    <source>
        <dbReference type="ARBA" id="ARBA00023098"/>
    </source>
</evidence>
<evidence type="ECO:0000256" key="1">
    <source>
        <dbReference type="ARBA" id="ARBA00022801"/>
    </source>
</evidence>
<feature type="short sequence motif" description="GXGXXG" evidence="5">
    <location>
        <begin position="501"/>
        <end position="506"/>
    </location>
</feature>
<evidence type="ECO:0000256" key="5">
    <source>
        <dbReference type="PROSITE-ProRule" id="PRU01161"/>
    </source>
</evidence>
<dbReference type="InterPro" id="IPR001841">
    <property type="entry name" value="Znf_RING"/>
</dbReference>
<dbReference type="CDD" id="cd07199">
    <property type="entry name" value="Pat17_PNPLA8_PNPLA9_like"/>
    <property type="match status" value="1"/>
</dbReference>
<keyword evidence="3 5" id="KW-0443">Lipid metabolism</keyword>
<protein>
    <recommendedName>
        <fullName evidence="10">PNPLA domain-containing protein</fullName>
    </recommendedName>
</protein>
<feature type="short sequence motif" description="GXSXG" evidence="5">
    <location>
        <begin position="534"/>
        <end position="538"/>
    </location>
</feature>
<evidence type="ECO:0000259" key="6">
    <source>
        <dbReference type="PROSITE" id="PS50089"/>
    </source>
</evidence>
<dbReference type="PROSITE" id="PS51635">
    <property type="entry name" value="PNPLA"/>
    <property type="match status" value="1"/>
</dbReference>
<feature type="active site" description="Nucleophile" evidence="5">
    <location>
        <position position="536"/>
    </location>
</feature>
<organism evidence="9">
    <name type="scientific">Coccidioides posadasii (strain RMSCC 757 / Silveira)</name>
    <name type="common">Valley fever fungus</name>
    <dbReference type="NCBI Taxonomy" id="443226"/>
    <lineage>
        <taxon>Eukaryota</taxon>
        <taxon>Fungi</taxon>
        <taxon>Dikarya</taxon>
        <taxon>Ascomycota</taxon>
        <taxon>Pezizomycotina</taxon>
        <taxon>Eurotiomycetes</taxon>
        <taxon>Eurotiomycetidae</taxon>
        <taxon>Onygenales</taxon>
        <taxon>Onygenaceae</taxon>
        <taxon>Coccidioides</taxon>
    </lineage>
</organism>
<dbReference type="GO" id="GO:0047499">
    <property type="term" value="F:calcium-independent phospholipase A2 activity"/>
    <property type="evidence" value="ECO:0007669"/>
    <property type="project" value="TreeGrafter"/>
</dbReference>
<keyword evidence="4" id="KW-0479">Metal-binding</keyword>
<dbReference type="STRING" id="443226.E9D572"/>
<keyword evidence="9" id="KW-1185">Reference proteome</keyword>
<dbReference type="PANTHER" id="PTHR24185">
    <property type="entry name" value="CALCIUM-INDEPENDENT PHOSPHOLIPASE A2-GAMMA"/>
    <property type="match status" value="1"/>
</dbReference>
<evidence type="ECO:0008006" key="10">
    <source>
        <dbReference type="Google" id="ProtNLM"/>
    </source>
</evidence>
<dbReference type="VEuPathDB" id="FungiDB:CPSG_05340"/>
<evidence type="ECO:0000256" key="2">
    <source>
        <dbReference type="ARBA" id="ARBA00022963"/>
    </source>
</evidence>
<accession>E9D572</accession>
<dbReference type="PANTHER" id="PTHR24185:SF1">
    <property type="entry name" value="CALCIUM-INDEPENDENT PHOSPHOLIPASE A2-GAMMA"/>
    <property type="match status" value="1"/>
</dbReference>
<dbReference type="GO" id="GO:0016042">
    <property type="term" value="P:lipid catabolic process"/>
    <property type="evidence" value="ECO:0007669"/>
    <property type="project" value="UniProtKB-UniRule"/>
</dbReference>
<dbReference type="GO" id="GO:0008270">
    <property type="term" value="F:zinc ion binding"/>
    <property type="evidence" value="ECO:0007669"/>
    <property type="project" value="UniProtKB-KW"/>
</dbReference>
<evidence type="ECO:0000313" key="9">
    <source>
        <dbReference type="Proteomes" id="UP000002497"/>
    </source>
</evidence>
<feature type="active site" description="Proton acceptor" evidence="5">
    <location>
        <position position="692"/>
    </location>
</feature>
<gene>
    <name evidence="8" type="ORF">CPSG_05340</name>
</gene>
<keyword evidence="4" id="KW-0862">Zinc</keyword>
<dbReference type="GO" id="GO:0046486">
    <property type="term" value="P:glycerolipid metabolic process"/>
    <property type="evidence" value="ECO:0007669"/>
    <property type="project" value="UniProtKB-ARBA"/>
</dbReference>
<dbReference type="Gene3D" id="3.40.1090.10">
    <property type="entry name" value="Cytosolic phospholipase A2 catalytic domain"/>
    <property type="match status" value="1"/>
</dbReference>
<dbReference type="SUPFAM" id="SSF52151">
    <property type="entry name" value="FabD/lysophospholipase-like"/>
    <property type="match status" value="1"/>
</dbReference>
<dbReference type="AlphaFoldDB" id="E9D572"/>
<dbReference type="OMA" id="DECIDIF"/>
<dbReference type="GO" id="GO:0019369">
    <property type="term" value="P:arachidonate metabolic process"/>
    <property type="evidence" value="ECO:0007669"/>
    <property type="project" value="TreeGrafter"/>
</dbReference>
<dbReference type="Proteomes" id="UP000002497">
    <property type="component" value="Unassembled WGS sequence"/>
</dbReference>
<keyword evidence="2 5" id="KW-0442">Lipid degradation</keyword>
<dbReference type="InterPro" id="IPR002641">
    <property type="entry name" value="PNPLA_dom"/>
</dbReference>
<dbReference type="GO" id="GO:0016020">
    <property type="term" value="C:membrane"/>
    <property type="evidence" value="ECO:0007669"/>
    <property type="project" value="TreeGrafter"/>
</dbReference>
<dbReference type="VEuPathDB" id="FungiDB:D8B26_005395"/>
<evidence type="ECO:0000313" key="8">
    <source>
        <dbReference type="EMBL" id="EFW18654.1"/>
    </source>
</evidence>
<evidence type="ECO:0000259" key="7">
    <source>
        <dbReference type="PROSITE" id="PS51635"/>
    </source>
</evidence>
<proteinExistence type="predicted"/>
<sequence>MAASVDARLSQSCIDRAEANRQGRVSATIMSSCKHQEWIHMVRGDHPVLEDTGRMCRLVEELPRASQQHLRLIHFLGRGAKDAAIQQLFPQRHREQKGSSKEIVLQLDDPTASENSPLMFAESNPFSAASCTTNRNFCHESKLHPCSWSATNHDLSDIIHARLLFLFCDVICIFADDFPSLGAAITRVESWAEIGSASTLPPAVRPMVMIITSETSGPTADILPGGACIDASFSSLDVVHFNINQRSSVHQLKEEILCRAALAHITRQQYHCLFSALHLTELFQDAITHTSNSTIDPFDFALAARKQLETQQDKVDHLSIFLKLAMDNRLPYDAISSVVASSILMDAYPEKMHYFDPQVIFDSFYRPRCTKAFVQSSNSTDHTGFQCDDIQYRLKKFFFELKTGKRSAAQIHADNLGSLKENLKFFTSNQTCLVCLLRAPERVLRCGHSTCDVCVRTFGHPVVGREDRFDIRTCTLCGGLGPNLIDLKPKTAGVRIIAIAGGGCRGVVPLETLESLQALLGDCLLNEMFDLAVGTSSGGLIILGIFVLKWSIKHCSTAFEDLLKQCFRRSNGSLWHHARSIMRWLLFDAMYDEKVLEDCLRQVFGEVWRLFGHIHDTVSSTRVAVSTMKNGNIPALMANYNGSSFYTRGQGYTLVRAKHTDDEPFLWEAGRATSAAPVYFKPLLTAGGTFTDGGLWVPNPSDVALQEATEIWPDNVGADMILVLGTGMPHKKNQQYGPQGNSITQLWRSFMGYLDGAKAPRKTESNIFWVDPPVPELPRLDDWRSLSFLRRSVHLRPHSKQELVEITTKLLASSLFFVLDVRPQFEEGQYRCYGSIRCRTDCRAFTKALSKLNLLDIEFVTAREVLTKCGLDSDICKACHRYRKSVSFCVRHPSETISLSLRTAKNTYHNLSGFPQNMKWFVQQQGLDAHFGTHGAPSTLKCSACDQCPYKICLKRKSNKLPKTMRKRTRIS</sequence>
<dbReference type="PROSITE" id="PS50089">
    <property type="entry name" value="ZF_RING_2"/>
    <property type="match status" value="1"/>
</dbReference>
<dbReference type="OrthoDB" id="4187712at2759"/>
<name>E9D572_COCPS</name>
<dbReference type="HOGENOM" id="CLU_003059_1_1_1"/>
<dbReference type="Pfam" id="PF01734">
    <property type="entry name" value="Patatin"/>
    <property type="match status" value="1"/>
</dbReference>
<keyword evidence="4" id="KW-0863">Zinc-finger</keyword>
<reference evidence="9" key="2">
    <citation type="submission" date="2010-03" db="EMBL/GenBank/DDBJ databases">
        <title>The genome sequence of Coccidioides posadasii strain Silveira.</title>
        <authorList>
            <consortium name="The Broad Institute Genome Sequencing Center for Infectious Disease"/>
            <person name="Neafsey D."/>
            <person name="Orbach M."/>
            <person name="Henn M.R."/>
            <person name="Cole G.T."/>
            <person name="Galgiani J."/>
            <person name="Gardner M.J."/>
            <person name="Kirkland T.N."/>
            <person name="Taylor J.W."/>
            <person name="Young S.K."/>
            <person name="Zeng Q."/>
            <person name="Koehrsen M."/>
            <person name="Alvarado L."/>
            <person name="Berlin A."/>
            <person name="Borenstein D."/>
            <person name="Chapman S.B."/>
            <person name="Chen Z."/>
            <person name="Engels R."/>
            <person name="Freedman E."/>
            <person name="Gellesch M."/>
            <person name="Goldberg J."/>
            <person name="Griggs A."/>
            <person name="Gujja S."/>
            <person name="Heilman E."/>
            <person name="Heiman D."/>
            <person name="Howarth C."/>
            <person name="Jen D."/>
            <person name="Larson L."/>
            <person name="Mehta T."/>
            <person name="Neiman D."/>
            <person name="Park D."/>
            <person name="Pearson M."/>
            <person name="Richards J."/>
            <person name="Roberts A."/>
            <person name="Saif S."/>
            <person name="Shea T."/>
            <person name="Shenoy N."/>
            <person name="Sisk P."/>
            <person name="Stolte C."/>
            <person name="Sykes S."/>
            <person name="Walk T."/>
            <person name="White J."/>
            <person name="Yandava C."/>
            <person name="Haas B."/>
            <person name="Nusbaum C."/>
            <person name="Birren B."/>
        </authorList>
    </citation>
    <scope>NUCLEOTIDE SEQUENCE [LARGE SCALE GENOMIC DNA]</scope>
    <source>
        <strain evidence="9">RMSCC 757 / Silveira</strain>
    </source>
</reference>
<reference evidence="9" key="1">
    <citation type="journal article" date="2010" name="Genome Res.">
        <title>Population genomic sequencing of Coccidioides fungi reveals recent hybridization and transposon control.</title>
        <authorList>
            <person name="Neafsey D.E."/>
            <person name="Barker B.M."/>
            <person name="Sharpton T.J."/>
            <person name="Stajich J.E."/>
            <person name="Park D.J."/>
            <person name="Whiston E."/>
            <person name="Hung C.-Y."/>
            <person name="McMahan C."/>
            <person name="White J."/>
            <person name="Sykes S."/>
            <person name="Heiman D."/>
            <person name="Young S."/>
            <person name="Zeng Q."/>
            <person name="Abouelleil A."/>
            <person name="Aftuck L."/>
            <person name="Bessette D."/>
            <person name="Brown A."/>
            <person name="FitzGerald M."/>
            <person name="Lui A."/>
            <person name="Macdonald J.P."/>
            <person name="Priest M."/>
            <person name="Orbach M.J."/>
            <person name="Galgiani J.N."/>
            <person name="Kirkland T.N."/>
            <person name="Cole G.T."/>
            <person name="Birren B.W."/>
            <person name="Henn M.R."/>
            <person name="Taylor J.W."/>
            <person name="Rounsley S.D."/>
        </authorList>
    </citation>
    <scope>NUCLEOTIDE SEQUENCE [LARGE SCALE GENOMIC DNA]</scope>
    <source>
        <strain evidence="9">RMSCC 757 / Silveira</strain>
    </source>
</reference>
<feature type="short sequence motif" description="DGA/G" evidence="5">
    <location>
        <begin position="692"/>
        <end position="694"/>
    </location>
</feature>
<feature type="domain" description="PNPLA" evidence="7">
    <location>
        <begin position="497"/>
        <end position="705"/>
    </location>
</feature>
<keyword evidence="1 5" id="KW-0378">Hydrolase</keyword>
<dbReference type="InterPro" id="IPR016035">
    <property type="entry name" value="Acyl_Trfase/lysoPLipase"/>
</dbReference>
<dbReference type="EMBL" id="GL636492">
    <property type="protein sequence ID" value="EFW18654.1"/>
    <property type="molecule type" value="Genomic_DNA"/>
</dbReference>
<evidence type="ECO:0000256" key="4">
    <source>
        <dbReference type="PROSITE-ProRule" id="PRU00175"/>
    </source>
</evidence>
<feature type="domain" description="RING-type" evidence="6">
    <location>
        <begin position="432"/>
        <end position="477"/>
    </location>
</feature>